<accession>A0A9D1FG31</accession>
<sequence length="213" mass="22555">MKTANMIMCAAVMVGIPVGAQSATIPCTMTPSCSGVVSYERVGKFCATYKEAGGYYNNSGEKICFMECDTCSRYTSKTAQTVSLDPGHFDDLNCNAVYINNCVPAEECPSGTYGFVNVAANPPMFSCQNCPTGSTTLSPGASDISQCVCSRGYYGTISEEGDKCTRCPSVDSIYGTTADFGATSISECYIPAGTTGRDASGTFTYTSNCYWKQ</sequence>
<protein>
    <recommendedName>
        <fullName evidence="4">Tyrosine-protein kinase ephrin type A/B receptor-like domain-containing protein</fullName>
    </recommendedName>
</protein>
<dbReference type="AlphaFoldDB" id="A0A9D1FG31"/>
<evidence type="ECO:0008006" key="4">
    <source>
        <dbReference type="Google" id="ProtNLM"/>
    </source>
</evidence>
<proteinExistence type="predicted"/>
<reference evidence="2" key="1">
    <citation type="submission" date="2020-10" db="EMBL/GenBank/DDBJ databases">
        <authorList>
            <person name="Gilroy R."/>
        </authorList>
    </citation>
    <scope>NUCLEOTIDE SEQUENCE</scope>
    <source>
        <strain evidence="2">ChiGjej3B3-5194</strain>
    </source>
</reference>
<gene>
    <name evidence="2" type="ORF">IAD02_03750</name>
</gene>
<dbReference type="Gene3D" id="2.10.50.10">
    <property type="entry name" value="Tumor Necrosis Factor Receptor, subunit A, domain 2"/>
    <property type="match status" value="1"/>
</dbReference>
<name>A0A9D1FG31_9PROT</name>
<reference evidence="2" key="2">
    <citation type="journal article" date="2021" name="PeerJ">
        <title>Extensive microbial diversity within the chicken gut microbiome revealed by metagenomics and culture.</title>
        <authorList>
            <person name="Gilroy R."/>
            <person name="Ravi A."/>
            <person name="Getino M."/>
            <person name="Pursley I."/>
            <person name="Horton D.L."/>
            <person name="Alikhan N.F."/>
            <person name="Baker D."/>
            <person name="Gharbi K."/>
            <person name="Hall N."/>
            <person name="Watson M."/>
            <person name="Adriaenssens E.M."/>
            <person name="Foster-Nyarko E."/>
            <person name="Jarju S."/>
            <person name="Secka A."/>
            <person name="Antonio M."/>
            <person name="Oren A."/>
            <person name="Chaudhuri R.R."/>
            <person name="La Ragione R."/>
            <person name="Hildebrand F."/>
            <person name="Pallen M.J."/>
        </authorList>
    </citation>
    <scope>NUCLEOTIDE SEQUENCE</scope>
    <source>
        <strain evidence="2">ChiGjej3B3-5194</strain>
    </source>
</reference>
<feature type="signal peptide" evidence="1">
    <location>
        <begin position="1"/>
        <end position="20"/>
    </location>
</feature>
<dbReference type="EMBL" id="DVJI01000012">
    <property type="protein sequence ID" value="HIS71069.1"/>
    <property type="molecule type" value="Genomic_DNA"/>
</dbReference>
<evidence type="ECO:0000313" key="2">
    <source>
        <dbReference type="EMBL" id="HIS71069.1"/>
    </source>
</evidence>
<feature type="chain" id="PRO_5038629323" description="Tyrosine-protein kinase ephrin type A/B receptor-like domain-containing protein" evidence="1">
    <location>
        <begin position="21"/>
        <end position="213"/>
    </location>
</feature>
<keyword evidence="1" id="KW-0732">Signal</keyword>
<comment type="caution">
    <text evidence="2">The sequence shown here is derived from an EMBL/GenBank/DDBJ whole genome shotgun (WGS) entry which is preliminary data.</text>
</comment>
<evidence type="ECO:0000256" key="1">
    <source>
        <dbReference type="SAM" id="SignalP"/>
    </source>
</evidence>
<organism evidence="2 3">
    <name type="scientific">Candidatus Enterousia intestinigallinarum</name>
    <dbReference type="NCBI Taxonomy" id="2840790"/>
    <lineage>
        <taxon>Bacteria</taxon>
        <taxon>Pseudomonadati</taxon>
        <taxon>Pseudomonadota</taxon>
        <taxon>Alphaproteobacteria</taxon>
        <taxon>Candidatus Enterousia</taxon>
    </lineage>
</organism>
<dbReference type="Proteomes" id="UP000886742">
    <property type="component" value="Unassembled WGS sequence"/>
</dbReference>
<evidence type="ECO:0000313" key="3">
    <source>
        <dbReference type="Proteomes" id="UP000886742"/>
    </source>
</evidence>